<dbReference type="Gene3D" id="3.40.50.1460">
    <property type="match status" value="1"/>
</dbReference>
<dbReference type="PANTHER" id="PTHR48104">
    <property type="entry name" value="METACASPASE-4"/>
    <property type="match status" value="1"/>
</dbReference>
<dbReference type="RefSeq" id="WP_179277221.1">
    <property type="nucleotide sequence ID" value="NZ_BOMU01000050.1"/>
</dbReference>
<evidence type="ECO:0000259" key="1">
    <source>
        <dbReference type="Pfam" id="PF00656"/>
    </source>
</evidence>
<gene>
    <name evidence="2" type="ORF">SAMN06264365_108159</name>
</gene>
<dbReference type="GO" id="GO:0006508">
    <property type="term" value="P:proteolysis"/>
    <property type="evidence" value="ECO:0007669"/>
    <property type="project" value="InterPro"/>
</dbReference>
<dbReference type="InterPro" id="IPR011600">
    <property type="entry name" value="Pept_C14_caspase"/>
</dbReference>
<name>A0A239AXM4_9ACTN</name>
<evidence type="ECO:0000313" key="3">
    <source>
        <dbReference type="Proteomes" id="UP000198415"/>
    </source>
</evidence>
<protein>
    <submittedName>
        <fullName evidence="2">Caspase domain-containing protein</fullName>
    </submittedName>
</protein>
<dbReference type="Pfam" id="PF00656">
    <property type="entry name" value="Peptidase_C14"/>
    <property type="match status" value="1"/>
</dbReference>
<dbReference type="GO" id="GO:0004197">
    <property type="term" value="F:cysteine-type endopeptidase activity"/>
    <property type="evidence" value="ECO:0007669"/>
    <property type="project" value="InterPro"/>
</dbReference>
<dbReference type="PANTHER" id="PTHR48104:SF30">
    <property type="entry name" value="METACASPASE-1"/>
    <property type="match status" value="1"/>
</dbReference>
<accession>A0A239AXM4</accession>
<dbReference type="Proteomes" id="UP000198415">
    <property type="component" value="Unassembled WGS sequence"/>
</dbReference>
<reference evidence="2 3" key="1">
    <citation type="submission" date="2017-06" db="EMBL/GenBank/DDBJ databases">
        <authorList>
            <person name="Kim H.J."/>
            <person name="Triplett B.A."/>
        </authorList>
    </citation>
    <scope>NUCLEOTIDE SEQUENCE [LARGE SCALE GENOMIC DNA]</scope>
    <source>
        <strain evidence="2 3">DSM 43151</strain>
    </source>
</reference>
<feature type="domain" description="Peptidase C14 caspase" evidence="1">
    <location>
        <begin position="6"/>
        <end position="253"/>
    </location>
</feature>
<keyword evidence="3" id="KW-1185">Reference proteome</keyword>
<dbReference type="GO" id="GO:0005737">
    <property type="term" value="C:cytoplasm"/>
    <property type="evidence" value="ECO:0007669"/>
    <property type="project" value="TreeGrafter"/>
</dbReference>
<proteinExistence type="predicted"/>
<dbReference type="EMBL" id="FZNR01000008">
    <property type="protein sequence ID" value="SNR99774.1"/>
    <property type="molecule type" value="Genomic_DNA"/>
</dbReference>
<evidence type="ECO:0000313" key="2">
    <source>
        <dbReference type="EMBL" id="SNR99774.1"/>
    </source>
</evidence>
<organism evidence="2 3">
    <name type="scientific">Actinoplanes regularis</name>
    <dbReference type="NCBI Taxonomy" id="52697"/>
    <lineage>
        <taxon>Bacteria</taxon>
        <taxon>Bacillati</taxon>
        <taxon>Actinomycetota</taxon>
        <taxon>Actinomycetes</taxon>
        <taxon>Micromonosporales</taxon>
        <taxon>Micromonosporaceae</taxon>
        <taxon>Actinoplanes</taxon>
    </lineage>
</organism>
<dbReference type="AlphaFoldDB" id="A0A239AXM4"/>
<dbReference type="InterPro" id="IPR050452">
    <property type="entry name" value="Metacaspase"/>
</dbReference>
<sequence>MGDVFVLLAGIDAYDAKSVTDLRGCRNDVVAAAAFLRSRCPAAKIEELHDAAATRAAVIDGIHRHLGRARRGDTALFWFSGHGSELRVPEGLQHLESGPMMQTLVCADSRTPGVPDLLDKELSLLLDEIAGRGAHVAVVLDSCHSEGASRDTALVRAVPSLRAKPVRPALLPELGGRPYETVGRSTARHVALAAARRFEFALEMELDGQWRGVFSWALLRALNRLGPETYRELLVAARVDVEARSFNQVPRLYPEVPGLPDQPFLGGATVRPEAGMLIRSGRQGWELDAGSCHGLPPAGDDDLRVALPGSGAPKEARVTRVLTERSLVTPLGWRPDPERQYPVVFSRVPLPATTVAGVPAETIGRSPFVRLAGPSEAPELRVVDGVRIEGPDGKVIDGSGPLLPRLEHVARWRQIRDLNNPLSRLAGAVSLEIIPAGEGATPIVAEGGEIHLWYEEGAPPEILIRLRNRTGRRLYCVLLDLTSGYRVHAELFEGAFIDARSDGWALNRRPVRVSLPPGRPVRPGSSVREWLKLLVAEEQFSSTPFDLPALDRAHTAGRGPMVLHGLRDAEHAGDGVHDWAALTVPVLTTVPQKTPRWTSPLAMLRSWRRTA</sequence>